<sequence>MSTPIPATQRNKRFAVQERGRGALIIEDDGQVRYLQKRSSLKIQIEVKEIKGFTQVRFPDLLDELCEKGIGSALLNLKVLAGNMTRNYGKIITPCPCTKRVAPCKSTSTIEKNTALY</sequence>
<evidence type="ECO:0000313" key="1">
    <source>
        <dbReference type="EMBL" id="RUO24447.1"/>
    </source>
</evidence>
<dbReference type="Proteomes" id="UP000288293">
    <property type="component" value="Unassembled WGS sequence"/>
</dbReference>
<dbReference type="EMBL" id="PIPL01000002">
    <property type="protein sequence ID" value="RUO24447.1"/>
    <property type="molecule type" value="Genomic_DNA"/>
</dbReference>
<evidence type="ECO:0000313" key="2">
    <source>
        <dbReference type="Proteomes" id="UP000288293"/>
    </source>
</evidence>
<gene>
    <name evidence="1" type="ORF">CWE09_11330</name>
</gene>
<comment type="caution">
    <text evidence="1">The sequence shown here is derived from an EMBL/GenBank/DDBJ whole genome shotgun (WGS) entry which is preliminary data.</text>
</comment>
<name>A0A432W4W6_9GAMM</name>
<dbReference type="AlphaFoldDB" id="A0A432W4W6"/>
<protein>
    <submittedName>
        <fullName evidence="1">Uncharacterized protein</fullName>
    </submittedName>
</protein>
<reference evidence="1 2" key="1">
    <citation type="journal article" date="2011" name="Front. Microbiol.">
        <title>Genomic signatures of strain selection and enhancement in Bacillus atrophaeus var. globigii, a historical biowarfare simulant.</title>
        <authorList>
            <person name="Gibbons H.S."/>
            <person name="Broomall S.M."/>
            <person name="McNew L.A."/>
            <person name="Daligault H."/>
            <person name="Chapman C."/>
            <person name="Bruce D."/>
            <person name="Karavis M."/>
            <person name="Krepps M."/>
            <person name="McGregor P.A."/>
            <person name="Hong C."/>
            <person name="Park K.H."/>
            <person name="Akmal A."/>
            <person name="Feldman A."/>
            <person name="Lin J.S."/>
            <person name="Chang W.E."/>
            <person name="Higgs B.W."/>
            <person name="Demirev P."/>
            <person name="Lindquist J."/>
            <person name="Liem A."/>
            <person name="Fochler E."/>
            <person name="Read T.D."/>
            <person name="Tapia R."/>
            <person name="Johnson S."/>
            <person name="Bishop-Lilly K.A."/>
            <person name="Detter C."/>
            <person name="Han C."/>
            <person name="Sozhamannan S."/>
            <person name="Rosenzweig C.N."/>
            <person name="Skowronski E.W."/>
        </authorList>
    </citation>
    <scope>NUCLEOTIDE SEQUENCE [LARGE SCALE GENOMIC DNA]</scope>
    <source>
        <strain evidence="1 2">MLST1</strain>
    </source>
</reference>
<organism evidence="1 2">
    <name type="scientific">Aliidiomarina minuta</name>
    <dbReference type="NCBI Taxonomy" id="880057"/>
    <lineage>
        <taxon>Bacteria</taxon>
        <taxon>Pseudomonadati</taxon>
        <taxon>Pseudomonadota</taxon>
        <taxon>Gammaproteobacteria</taxon>
        <taxon>Alteromonadales</taxon>
        <taxon>Idiomarinaceae</taxon>
        <taxon>Aliidiomarina</taxon>
    </lineage>
</organism>
<keyword evidence="2" id="KW-1185">Reference proteome</keyword>
<accession>A0A432W4W6</accession>
<proteinExistence type="predicted"/>